<dbReference type="STRING" id="1529.SAMN04487885_11019"/>
<dbReference type="InterPro" id="IPR006059">
    <property type="entry name" value="SBP"/>
</dbReference>
<keyword evidence="1" id="KW-0732">Signal</keyword>
<evidence type="ECO:0000256" key="1">
    <source>
        <dbReference type="SAM" id="SignalP"/>
    </source>
</evidence>
<proteinExistence type="predicted"/>
<feature type="signal peptide" evidence="1">
    <location>
        <begin position="1"/>
        <end position="21"/>
    </location>
</feature>
<dbReference type="PANTHER" id="PTHR43649">
    <property type="entry name" value="ARABINOSE-BINDING PROTEIN-RELATED"/>
    <property type="match status" value="1"/>
</dbReference>
<gene>
    <name evidence="2" type="ORF">SAMN04487885_11019</name>
</gene>
<dbReference type="SUPFAM" id="SSF53850">
    <property type="entry name" value="Periplasmic binding protein-like II"/>
    <property type="match status" value="1"/>
</dbReference>
<name>A0A1I2LGG3_9CLOT</name>
<protein>
    <submittedName>
        <fullName evidence="2">Carbohydrate ABC transporter substrate-binding protein, CUT1 family</fullName>
    </submittedName>
</protein>
<dbReference type="InterPro" id="IPR050490">
    <property type="entry name" value="Bact_solute-bd_prot1"/>
</dbReference>
<evidence type="ECO:0000313" key="2">
    <source>
        <dbReference type="EMBL" id="SFF77570.1"/>
    </source>
</evidence>
<dbReference type="AlphaFoldDB" id="A0A1I2LGG3"/>
<dbReference type="Gene3D" id="3.40.190.10">
    <property type="entry name" value="Periplasmic binding protein-like II"/>
    <property type="match status" value="1"/>
</dbReference>
<dbReference type="OrthoDB" id="9768630at2"/>
<dbReference type="Pfam" id="PF01547">
    <property type="entry name" value="SBP_bac_1"/>
    <property type="match status" value="1"/>
</dbReference>
<keyword evidence="3" id="KW-1185">Reference proteome</keyword>
<evidence type="ECO:0000313" key="3">
    <source>
        <dbReference type="Proteomes" id="UP000182135"/>
    </source>
</evidence>
<dbReference type="RefSeq" id="WP_027638668.1">
    <property type="nucleotide sequence ID" value="NZ_BAAACD010000033.1"/>
</dbReference>
<organism evidence="2 3">
    <name type="scientific">Clostridium cadaveris</name>
    <dbReference type="NCBI Taxonomy" id="1529"/>
    <lineage>
        <taxon>Bacteria</taxon>
        <taxon>Bacillati</taxon>
        <taxon>Bacillota</taxon>
        <taxon>Clostridia</taxon>
        <taxon>Eubacteriales</taxon>
        <taxon>Clostridiaceae</taxon>
        <taxon>Clostridium</taxon>
    </lineage>
</organism>
<dbReference type="eggNOG" id="COG1653">
    <property type="taxonomic scope" value="Bacteria"/>
</dbReference>
<reference evidence="2 3" key="1">
    <citation type="submission" date="2016-10" db="EMBL/GenBank/DDBJ databases">
        <authorList>
            <person name="de Groot N.N."/>
        </authorList>
    </citation>
    <scope>NUCLEOTIDE SEQUENCE [LARGE SCALE GENOMIC DNA]</scope>
    <source>
        <strain evidence="2 3">NLAE-zl-G419</strain>
    </source>
</reference>
<feature type="chain" id="PRO_5038850636" evidence="1">
    <location>
        <begin position="22"/>
        <end position="416"/>
    </location>
</feature>
<sequence>MKKIISLFMSAVILFSMTSCGNKKETEEKKIITITVMAYREYIQLVKTAADNFKKNNEDVNIEIKDIESFQDEKTMIQDWNDYADIVILPGVVSEKLILNYEDSFESMNSYFGDYNDMFDRDRTSSLISQKKLKAIPINMEPVSFYYRKDKLKDLNMEGKDIITWNDILNMHNSSQNISLGVTLKGQMSIYYLLMNQLHRDYLNERLESTLDSDDSLKVINLLRDLEKRGMLKVYENEDEILNGAEKGEIFAFLGTPQYLYKMKDKLDTEIWDIMKVPAFEPGGNRAIIVPGENMFLLSSSKNKELAAKFMKFLSGDKETLLWAMKNLYLMPAYKPIYKNEIFDSEVEDLGGKKIYRFFETIIKNSSSSSYNLKSSNIEKDIENNIYRIIKDDNFKNIIKSIKENIDNLLNENIKK</sequence>
<dbReference type="EMBL" id="FOOE01000010">
    <property type="protein sequence ID" value="SFF77570.1"/>
    <property type="molecule type" value="Genomic_DNA"/>
</dbReference>
<accession>A0A1I2LGG3</accession>
<dbReference type="PANTHER" id="PTHR43649:SF12">
    <property type="entry name" value="DIACETYLCHITOBIOSE BINDING PROTEIN DASA"/>
    <property type="match status" value="1"/>
</dbReference>
<dbReference type="PROSITE" id="PS51257">
    <property type="entry name" value="PROKAR_LIPOPROTEIN"/>
    <property type="match status" value="1"/>
</dbReference>
<dbReference type="Proteomes" id="UP000182135">
    <property type="component" value="Unassembled WGS sequence"/>
</dbReference>